<dbReference type="EMBL" id="LZKJ01000200">
    <property type="protein sequence ID" value="OBI40246.1"/>
    <property type="molecule type" value="Genomic_DNA"/>
</dbReference>
<gene>
    <name evidence="2" type="ORF">A5707_10005</name>
</gene>
<dbReference type="GO" id="GO:0004601">
    <property type="term" value="F:peroxidase activity"/>
    <property type="evidence" value="ECO:0007669"/>
    <property type="project" value="UniProtKB-KW"/>
</dbReference>
<dbReference type="InterPro" id="IPR029058">
    <property type="entry name" value="AB_hydrolase_fold"/>
</dbReference>
<evidence type="ECO:0000259" key="1">
    <source>
        <dbReference type="Pfam" id="PF12697"/>
    </source>
</evidence>
<accession>A0A1A2YTI7</accession>
<feature type="domain" description="AB hydrolase-1" evidence="1">
    <location>
        <begin position="46"/>
        <end position="301"/>
    </location>
</feature>
<keyword evidence="2" id="KW-0560">Oxidoreductase</keyword>
<name>A0A1A2YTI7_9MYCO</name>
<dbReference type="RefSeq" id="WP_065016536.1">
    <property type="nucleotide sequence ID" value="NZ_LZKJ01000200.1"/>
</dbReference>
<dbReference type="PANTHER" id="PTHR43798">
    <property type="entry name" value="MONOACYLGLYCEROL LIPASE"/>
    <property type="match status" value="1"/>
</dbReference>
<dbReference type="SUPFAM" id="SSF53474">
    <property type="entry name" value="alpha/beta-Hydrolases"/>
    <property type="match status" value="1"/>
</dbReference>
<keyword evidence="2" id="KW-0575">Peroxidase</keyword>
<dbReference type="InterPro" id="IPR000073">
    <property type="entry name" value="AB_hydrolase_1"/>
</dbReference>
<sequence length="318" mass="33853">MSSQQAHRRSAPIPLELPPSRIVPVRAPDGTCLHTEVFGPEDGYPIVLAHGITCAIRVWAYQIADLATDYRVIAFDHRGHGRSGLPPRGNYRLQHLASDVDAVLEATLAPGEHAVIAGHSMGGIAIAAWSERYRHKVPHRADAVALINTTTGDLLREVKLLPVPAPFAAVRVLGGRALVNIFGSFTVPPAVRRATREMISLLAVGADADPDIGDLIYELFDATSPAGRGGCGRALVDALGSRHISLSGLTVPTLVIGSERDRLTPLSQSRRIAAAAPNLVGLVVLPGGHCAMLERPTEVNRQLRELVESVAGARRISS</sequence>
<dbReference type="Pfam" id="PF12697">
    <property type="entry name" value="Abhydrolase_6"/>
    <property type="match status" value="1"/>
</dbReference>
<dbReference type="AlphaFoldDB" id="A0A1A2YTI7"/>
<dbReference type="Proteomes" id="UP000093592">
    <property type="component" value="Unassembled WGS sequence"/>
</dbReference>
<dbReference type="InterPro" id="IPR050266">
    <property type="entry name" value="AB_hydrolase_sf"/>
</dbReference>
<dbReference type="PANTHER" id="PTHR43798:SF33">
    <property type="entry name" value="HYDROLASE, PUTATIVE (AFU_ORTHOLOGUE AFUA_2G14860)-RELATED"/>
    <property type="match status" value="1"/>
</dbReference>
<dbReference type="GO" id="GO:0016020">
    <property type="term" value="C:membrane"/>
    <property type="evidence" value="ECO:0007669"/>
    <property type="project" value="TreeGrafter"/>
</dbReference>
<evidence type="ECO:0000313" key="2">
    <source>
        <dbReference type="EMBL" id="OBI40246.1"/>
    </source>
</evidence>
<reference evidence="3" key="1">
    <citation type="submission" date="2016-06" db="EMBL/GenBank/DDBJ databases">
        <authorList>
            <person name="Sutton G."/>
            <person name="Brinkac L."/>
            <person name="Sanka R."/>
            <person name="Adams M."/>
            <person name="Lau E."/>
            <person name="Sam S."/>
            <person name="Sreng N."/>
            <person name="Him V."/>
            <person name="Kerleguer A."/>
            <person name="Cheng S."/>
        </authorList>
    </citation>
    <scope>NUCLEOTIDE SEQUENCE [LARGE SCALE GENOMIC DNA]</scope>
    <source>
        <strain evidence="3">E861</strain>
    </source>
</reference>
<comment type="caution">
    <text evidence="2">The sequence shown here is derived from an EMBL/GenBank/DDBJ whole genome shotgun (WGS) entry which is preliminary data.</text>
</comment>
<evidence type="ECO:0000313" key="3">
    <source>
        <dbReference type="Proteomes" id="UP000093592"/>
    </source>
</evidence>
<organism evidence="2 3">
    <name type="scientific">Mycobacterium kyorinense</name>
    <dbReference type="NCBI Taxonomy" id="487514"/>
    <lineage>
        <taxon>Bacteria</taxon>
        <taxon>Bacillati</taxon>
        <taxon>Actinomycetota</taxon>
        <taxon>Actinomycetes</taxon>
        <taxon>Mycobacteriales</taxon>
        <taxon>Mycobacteriaceae</taxon>
        <taxon>Mycobacterium</taxon>
    </lineage>
</organism>
<dbReference type="Gene3D" id="3.40.50.1820">
    <property type="entry name" value="alpha/beta hydrolase"/>
    <property type="match status" value="1"/>
</dbReference>
<proteinExistence type="predicted"/>
<protein>
    <submittedName>
        <fullName evidence="2">Chloroperoxidase</fullName>
    </submittedName>
</protein>
<dbReference type="OrthoDB" id="5422338at2"/>